<name>A0AAV4MB36_9ARAC</name>
<dbReference type="AlphaFoldDB" id="A0AAV4MB36"/>
<organism evidence="2 3">
    <name type="scientific">Caerostris darwini</name>
    <dbReference type="NCBI Taxonomy" id="1538125"/>
    <lineage>
        <taxon>Eukaryota</taxon>
        <taxon>Metazoa</taxon>
        <taxon>Ecdysozoa</taxon>
        <taxon>Arthropoda</taxon>
        <taxon>Chelicerata</taxon>
        <taxon>Arachnida</taxon>
        <taxon>Araneae</taxon>
        <taxon>Araneomorphae</taxon>
        <taxon>Entelegynae</taxon>
        <taxon>Araneoidea</taxon>
        <taxon>Araneidae</taxon>
        <taxon>Caerostris</taxon>
    </lineage>
</organism>
<evidence type="ECO:0000313" key="2">
    <source>
        <dbReference type="EMBL" id="GIX69362.1"/>
    </source>
</evidence>
<evidence type="ECO:0000313" key="3">
    <source>
        <dbReference type="Proteomes" id="UP001054837"/>
    </source>
</evidence>
<feature type="region of interest" description="Disordered" evidence="1">
    <location>
        <begin position="1"/>
        <end position="23"/>
    </location>
</feature>
<reference evidence="2 3" key="1">
    <citation type="submission" date="2021-06" db="EMBL/GenBank/DDBJ databases">
        <title>Caerostris darwini draft genome.</title>
        <authorList>
            <person name="Kono N."/>
            <person name="Arakawa K."/>
        </authorList>
    </citation>
    <scope>NUCLEOTIDE SEQUENCE [LARGE SCALE GENOMIC DNA]</scope>
</reference>
<evidence type="ECO:0000256" key="1">
    <source>
        <dbReference type="SAM" id="MobiDB-lite"/>
    </source>
</evidence>
<comment type="caution">
    <text evidence="2">The sequence shown here is derived from an EMBL/GenBank/DDBJ whole genome shotgun (WGS) entry which is preliminary data.</text>
</comment>
<dbReference type="Proteomes" id="UP001054837">
    <property type="component" value="Unassembled WGS sequence"/>
</dbReference>
<feature type="compositionally biased region" description="Polar residues" evidence="1">
    <location>
        <begin position="1"/>
        <end position="22"/>
    </location>
</feature>
<gene>
    <name evidence="2" type="ORF">CDAR_259231</name>
</gene>
<dbReference type="EMBL" id="BPLQ01000264">
    <property type="protein sequence ID" value="GIX69362.1"/>
    <property type="molecule type" value="Genomic_DNA"/>
</dbReference>
<sequence>MSKTFSPAESNIQRSSFSQSHGSRFYVSPGLALELSDLFALKKRSCVYSTPPIFEKRLSLMRMVYPSGGHISSSFLEDSGQTLPPAPKARDASSMTSTLPLSLRLLQSLYDPTID</sequence>
<feature type="region of interest" description="Disordered" evidence="1">
    <location>
        <begin position="74"/>
        <end position="96"/>
    </location>
</feature>
<protein>
    <submittedName>
        <fullName evidence="2">Uncharacterized protein</fullName>
    </submittedName>
</protein>
<proteinExistence type="predicted"/>
<accession>A0AAV4MB36</accession>
<keyword evidence="3" id="KW-1185">Reference proteome</keyword>